<name>A0A7J4ZPD0_9BACT</name>
<dbReference type="RefSeq" id="WP_151128991.1">
    <property type="nucleotide sequence ID" value="NZ_VZQZ01000008.1"/>
</dbReference>
<organism evidence="3 4">
    <name type="scientific">Oryzomonas japonica</name>
    <dbReference type="NCBI Taxonomy" id="2603858"/>
    <lineage>
        <taxon>Bacteria</taxon>
        <taxon>Pseudomonadati</taxon>
        <taxon>Thermodesulfobacteriota</taxon>
        <taxon>Desulfuromonadia</taxon>
        <taxon>Geobacterales</taxon>
        <taxon>Geobacteraceae</taxon>
        <taxon>Oryzomonas</taxon>
    </lineage>
</organism>
<protein>
    <submittedName>
        <fullName evidence="3">Uncharacterized protein</fullName>
    </submittedName>
</protein>
<comment type="caution">
    <text evidence="3">The sequence shown here is derived from an EMBL/GenBank/DDBJ whole genome shotgun (WGS) entry which is preliminary data.</text>
</comment>
<keyword evidence="2" id="KW-0732">Signal</keyword>
<evidence type="ECO:0000313" key="3">
    <source>
        <dbReference type="EMBL" id="KAB0664463.1"/>
    </source>
</evidence>
<reference evidence="3 4" key="1">
    <citation type="submission" date="2019-09" db="EMBL/GenBank/DDBJ databases">
        <title>Geobacter sp. Red96, a novel strain isolated from paddy soil.</title>
        <authorList>
            <person name="Xu Z."/>
            <person name="Masuda Y."/>
            <person name="Itoh H."/>
            <person name="Senoo K."/>
        </authorList>
    </citation>
    <scope>NUCLEOTIDE SEQUENCE [LARGE SCALE GENOMIC DNA]</scope>
    <source>
        <strain evidence="3 4">Red96</strain>
    </source>
</reference>
<evidence type="ECO:0000256" key="1">
    <source>
        <dbReference type="SAM" id="MobiDB-lite"/>
    </source>
</evidence>
<keyword evidence="4" id="KW-1185">Reference proteome</keyword>
<dbReference type="Proteomes" id="UP000420562">
    <property type="component" value="Unassembled WGS sequence"/>
</dbReference>
<dbReference type="SUPFAM" id="SSF56935">
    <property type="entry name" value="Porins"/>
    <property type="match status" value="1"/>
</dbReference>
<dbReference type="EMBL" id="VZQZ01000008">
    <property type="protein sequence ID" value="KAB0664463.1"/>
    <property type="molecule type" value="Genomic_DNA"/>
</dbReference>
<dbReference type="AlphaFoldDB" id="A0A7J4ZPD0"/>
<sequence length="684" mass="74839">MSSRSRQTMLFAPLIVCSSLMFLTLPALASDGATSDAGAENHETLPEQETEAYRFAHLQAGYQFITPDGASAAAAPYTRLKSGAMGGLSAGTLGSSLKLSGEGLMLHEDDYHANLFFDYGGYYRLHLETEAFWHNLLTEQLPRSATGQYATTQSAPPADGYGMRTGISQVENRIKLGNNPIHINLGYWELSRRGTDQLRFADYYFSDPQNRIVSLNRQVNQVTREGSVGADAHLGFFDIAYGFRIRDFSNQAPDTRYPFAVTGNGALTPGTQATNVVSDSRVTSHTVRVYTDMSGGLVGTAAYVLTQRESNADRGDARPSSKPSQTLHSVAGDLTYTPLKELSFALKYRRLQNDRESPSTVSSPYSTASGALAVRPGIDSVKDTVILSGTFRPNQQVTYRLEYRAVLESRDNVPNSDLSPSDPTAIHDEYRRTHTALATASWRPLPGFRMNATYTYRTADNPEWKVSASESHKGELFATYTKNGAWGTTASFITTYEQSEGTASTIAPAPVASYALPRENRSYSANTSLWLSPVEHLTITANYSYLEAVTDQSMLFANIIIEPDPLVATTYRSTAHVYGIDAVYAVAEPLDLSVGVQQVRSASRFDVPVRTFTLANVTGSYNTAGIGALTRLDTVETGVTARADWRISKHVGCSMNYSYRNYNSGDALYDGSVHTTMVSLTSRW</sequence>
<feature type="chain" id="PRO_5029603217" evidence="2">
    <location>
        <begin position="30"/>
        <end position="684"/>
    </location>
</feature>
<evidence type="ECO:0000313" key="4">
    <source>
        <dbReference type="Proteomes" id="UP000420562"/>
    </source>
</evidence>
<feature type="compositionally biased region" description="Basic and acidic residues" evidence="1">
    <location>
        <begin position="310"/>
        <end position="319"/>
    </location>
</feature>
<feature type="signal peptide" evidence="2">
    <location>
        <begin position="1"/>
        <end position="29"/>
    </location>
</feature>
<evidence type="ECO:0000256" key="2">
    <source>
        <dbReference type="SAM" id="SignalP"/>
    </source>
</evidence>
<gene>
    <name evidence="3" type="ORF">F6V25_13065</name>
</gene>
<proteinExistence type="predicted"/>
<accession>A0A7J4ZPD0</accession>
<feature type="region of interest" description="Disordered" evidence="1">
    <location>
        <begin position="310"/>
        <end position="332"/>
    </location>
</feature>